<evidence type="ECO:0000256" key="1">
    <source>
        <dbReference type="SAM" id="Coils"/>
    </source>
</evidence>
<accession>A0A9P0ZH44</accession>
<evidence type="ECO:0000313" key="2">
    <source>
        <dbReference type="EMBL" id="CAH9100219.1"/>
    </source>
</evidence>
<evidence type="ECO:0000313" key="3">
    <source>
        <dbReference type="Proteomes" id="UP001152484"/>
    </source>
</evidence>
<keyword evidence="3" id="KW-1185">Reference proteome</keyword>
<feature type="coiled-coil region" evidence="1">
    <location>
        <begin position="35"/>
        <end position="76"/>
    </location>
</feature>
<dbReference type="EMBL" id="CAMAPE010000038">
    <property type="protein sequence ID" value="CAH9100219.1"/>
    <property type="molecule type" value="Genomic_DNA"/>
</dbReference>
<dbReference type="PANTHER" id="PTHR37174:SF2">
    <property type="entry name" value="FORKHEAD-ASSOCIATED DOMAIN PROTEIN"/>
    <property type="match status" value="1"/>
</dbReference>
<gene>
    <name evidence="2" type="ORF">CEURO_LOCUS14824</name>
</gene>
<dbReference type="PANTHER" id="PTHR37174">
    <property type="entry name" value="FORKHEAD-ASSOCIATED DOMAIN PROTEIN"/>
    <property type="match status" value="1"/>
</dbReference>
<keyword evidence="1" id="KW-0175">Coiled coil</keyword>
<organism evidence="2 3">
    <name type="scientific">Cuscuta europaea</name>
    <name type="common">European dodder</name>
    <dbReference type="NCBI Taxonomy" id="41803"/>
    <lineage>
        <taxon>Eukaryota</taxon>
        <taxon>Viridiplantae</taxon>
        <taxon>Streptophyta</taxon>
        <taxon>Embryophyta</taxon>
        <taxon>Tracheophyta</taxon>
        <taxon>Spermatophyta</taxon>
        <taxon>Magnoliopsida</taxon>
        <taxon>eudicotyledons</taxon>
        <taxon>Gunneridae</taxon>
        <taxon>Pentapetalae</taxon>
        <taxon>asterids</taxon>
        <taxon>lamiids</taxon>
        <taxon>Solanales</taxon>
        <taxon>Convolvulaceae</taxon>
        <taxon>Cuscuteae</taxon>
        <taxon>Cuscuta</taxon>
        <taxon>Cuscuta subgen. Cuscuta</taxon>
    </lineage>
</organism>
<protein>
    <submittedName>
        <fullName evidence="2">Uncharacterized protein</fullName>
    </submittedName>
</protein>
<dbReference type="Proteomes" id="UP001152484">
    <property type="component" value="Unassembled WGS sequence"/>
</dbReference>
<dbReference type="OrthoDB" id="772275at2759"/>
<proteinExistence type="predicted"/>
<name>A0A9P0ZH44_CUSEU</name>
<comment type="caution">
    <text evidence="2">The sequence shown here is derived from an EMBL/GenBank/DDBJ whole genome shotgun (WGS) entry which is preliminary data.</text>
</comment>
<sequence>MLLMSRTLLPTHLQWRPPVIPIATACFASSQALNTDQLREQLDHLNKEANQTRRKANNARLRLLRLSEVADKLRRQAAISVRSGKEDDARELLFQKKKVLQAMEKSKNRIELLDELAAKLNEAISMRETQLIGNASLELEVIAENIPSVVRIVSVSENDCNNSEGNEVHIREDVEVCNPQELQHLNHSVADPEADNEASASGNMWSEADSLDSLNGISSYEHFVEHINLELKKIEDEVVAVLRYAGLVIESKEKLENLKIQQLLDILDSIQHIRERFPPRYLVVEPKTFNNNNKHPRLNPKRVWLG</sequence>
<reference evidence="2" key="1">
    <citation type="submission" date="2022-07" db="EMBL/GenBank/DDBJ databases">
        <authorList>
            <person name="Macas J."/>
            <person name="Novak P."/>
            <person name="Neumann P."/>
        </authorList>
    </citation>
    <scope>NUCLEOTIDE SEQUENCE</scope>
</reference>
<dbReference type="AlphaFoldDB" id="A0A9P0ZH44"/>